<protein>
    <submittedName>
        <fullName evidence="1">Uncharacterized protein</fullName>
    </submittedName>
</protein>
<organism evidence="1">
    <name type="scientific">Siphoviridae sp. ctOCb13</name>
    <dbReference type="NCBI Taxonomy" id="2825477"/>
    <lineage>
        <taxon>Viruses</taxon>
        <taxon>Duplodnaviria</taxon>
        <taxon>Heunggongvirae</taxon>
        <taxon>Uroviricota</taxon>
        <taxon>Caudoviricetes</taxon>
    </lineage>
</organism>
<sequence>MSNFMHKLRHNTAICDAKLHLKFEFQTLLFR</sequence>
<reference evidence="1" key="1">
    <citation type="journal article" date="2021" name="Proc. Natl. Acad. Sci. U.S.A.">
        <title>A Catalog of Tens of Thousands of Viruses from Human Metagenomes Reveals Hidden Associations with Chronic Diseases.</title>
        <authorList>
            <person name="Tisza M.J."/>
            <person name="Buck C.B."/>
        </authorList>
    </citation>
    <scope>NUCLEOTIDE SEQUENCE</scope>
    <source>
        <strain evidence="1">CtOCb13</strain>
    </source>
</reference>
<dbReference type="EMBL" id="BK015555">
    <property type="protein sequence ID" value="DAE12732.1"/>
    <property type="molecule type" value="Genomic_DNA"/>
</dbReference>
<evidence type="ECO:0000313" key="1">
    <source>
        <dbReference type="EMBL" id="DAE12732.1"/>
    </source>
</evidence>
<name>A0A8S5Q2G9_9CAUD</name>
<proteinExistence type="predicted"/>
<accession>A0A8S5Q2G9</accession>